<dbReference type="Pfam" id="PF00069">
    <property type="entry name" value="Pkinase"/>
    <property type="match status" value="1"/>
</dbReference>
<dbReference type="EMBL" id="SDAM02000091">
    <property type="protein sequence ID" value="KAH6831149.1"/>
    <property type="molecule type" value="Genomic_DNA"/>
</dbReference>
<dbReference type="Gene3D" id="1.10.510.10">
    <property type="entry name" value="Transferase(Phosphotransferase) domain 1"/>
    <property type="match status" value="1"/>
</dbReference>
<keyword evidence="8" id="KW-0723">Serine/threonine-protein kinase</keyword>
<sequence length="435" mass="47798">MPQLRSGARRGRRPAVAAPRPDPNKAEARTNKATGGTAGTRTAGNRVDIVAGGYKEKEIVAVDCGGGETNIKAILRETTLLKVGEDNNKLEEVREVVAEKKMDECDSGGNGSGKGLGVEDEGSTTPIPERVQVGGSPAYRIDKKLGKGGFGQVYVGRRINPPNPNERNGPGAVEVALKFEHRSSKGCNYGPPYEWQVYSALGGSHGIPRVHYKGRQSDYYIMVMDMLGPSLWDVWNNNSNTMSIEMVACIAIEAISILEKLHSRGYVHGDVKPENFLLGTPGTPDEKKLFLVDLGLAVRWRDNSTGLHVDYDQRPDVFRGTVRYASVHAHLGRTGSRRDDLESLAYTLIFLLRGRLPWQGYQGENKGFLVCKKKMGTSPEALCCFCPAPFKQFVEFVVNLKFDEEPNYAKYISLFDGIIGPNPDIRPINTEGARK</sequence>
<evidence type="ECO:0000256" key="9">
    <source>
        <dbReference type="SAM" id="MobiDB-lite"/>
    </source>
</evidence>
<feature type="region of interest" description="Disordered" evidence="9">
    <location>
        <begin position="103"/>
        <end position="133"/>
    </location>
</feature>
<comment type="similarity">
    <text evidence="1">Belongs to the protein kinase superfamily. CK1 Ser/Thr protein kinase family. Casein kinase I subfamily.</text>
</comment>
<evidence type="ECO:0000313" key="12">
    <source>
        <dbReference type="Proteomes" id="UP001190926"/>
    </source>
</evidence>
<dbReference type="InterPro" id="IPR008271">
    <property type="entry name" value="Ser/Thr_kinase_AS"/>
</dbReference>
<evidence type="ECO:0000259" key="10">
    <source>
        <dbReference type="PROSITE" id="PS50011"/>
    </source>
</evidence>
<dbReference type="CDD" id="cd14016">
    <property type="entry name" value="STKc_CK1"/>
    <property type="match status" value="1"/>
</dbReference>
<keyword evidence="6 7" id="KW-0067">ATP-binding</keyword>
<dbReference type="InterPro" id="IPR011009">
    <property type="entry name" value="Kinase-like_dom_sf"/>
</dbReference>
<dbReference type="InterPro" id="IPR050235">
    <property type="entry name" value="CK1_Ser-Thr_kinase"/>
</dbReference>
<feature type="binding site" evidence="7">
    <location>
        <position position="178"/>
    </location>
    <ligand>
        <name>ATP</name>
        <dbReference type="ChEBI" id="CHEBI:30616"/>
    </ligand>
</feature>
<keyword evidence="3" id="KW-0808">Transferase</keyword>
<accession>A0AAD4JC82</accession>
<evidence type="ECO:0000256" key="7">
    <source>
        <dbReference type="PROSITE-ProRule" id="PRU10141"/>
    </source>
</evidence>
<dbReference type="GO" id="GO:0004674">
    <property type="term" value="F:protein serine/threonine kinase activity"/>
    <property type="evidence" value="ECO:0007669"/>
    <property type="project" value="UniProtKB-KW"/>
</dbReference>
<keyword evidence="5 11" id="KW-0418">Kinase</keyword>
<dbReference type="PANTHER" id="PTHR11909">
    <property type="entry name" value="CASEIN KINASE-RELATED"/>
    <property type="match status" value="1"/>
</dbReference>
<protein>
    <recommendedName>
        <fullName evidence="2">non-specific serine/threonine protein kinase</fullName>
        <ecNumber evidence="2">2.7.11.1</ecNumber>
    </recommendedName>
</protein>
<evidence type="ECO:0000256" key="2">
    <source>
        <dbReference type="ARBA" id="ARBA00012513"/>
    </source>
</evidence>
<evidence type="ECO:0000256" key="8">
    <source>
        <dbReference type="RuleBase" id="RU000304"/>
    </source>
</evidence>
<dbReference type="AlphaFoldDB" id="A0AAD4JC82"/>
<feature type="compositionally biased region" description="Low complexity" evidence="9">
    <location>
        <begin position="31"/>
        <end position="43"/>
    </location>
</feature>
<feature type="region of interest" description="Disordered" evidence="9">
    <location>
        <begin position="1"/>
        <end position="43"/>
    </location>
</feature>
<proteinExistence type="inferred from homology"/>
<dbReference type="PROSITE" id="PS50011">
    <property type="entry name" value="PROTEIN_KINASE_DOM"/>
    <property type="match status" value="1"/>
</dbReference>
<evidence type="ECO:0000256" key="6">
    <source>
        <dbReference type="ARBA" id="ARBA00022840"/>
    </source>
</evidence>
<evidence type="ECO:0000256" key="1">
    <source>
        <dbReference type="ARBA" id="ARBA00005926"/>
    </source>
</evidence>
<name>A0AAD4JC82_PERFH</name>
<keyword evidence="12" id="KW-1185">Reference proteome</keyword>
<dbReference type="GO" id="GO:0005524">
    <property type="term" value="F:ATP binding"/>
    <property type="evidence" value="ECO:0007669"/>
    <property type="project" value="UniProtKB-UniRule"/>
</dbReference>
<dbReference type="EC" id="2.7.11.1" evidence="2"/>
<keyword evidence="4 7" id="KW-0547">Nucleotide-binding</keyword>
<dbReference type="PROSITE" id="PS00107">
    <property type="entry name" value="PROTEIN_KINASE_ATP"/>
    <property type="match status" value="1"/>
</dbReference>
<evidence type="ECO:0000313" key="11">
    <source>
        <dbReference type="EMBL" id="KAH6831149.1"/>
    </source>
</evidence>
<dbReference type="PROSITE" id="PS00108">
    <property type="entry name" value="PROTEIN_KINASE_ST"/>
    <property type="match status" value="1"/>
</dbReference>
<dbReference type="Proteomes" id="UP001190926">
    <property type="component" value="Unassembled WGS sequence"/>
</dbReference>
<reference evidence="11 12" key="1">
    <citation type="journal article" date="2021" name="Nat. Commun.">
        <title>Incipient diploidization of the medicinal plant Perilla within 10,000 years.</title>
        <authorList>
            <person name="Zhang Y."/>
            <person name="Shen Q."/>
            <person name="Leng L."/>
            <person name="Zhang D."/>
            <person name="Chen S."/>
            <person name="Shi Y."/>
            <person name="Ning Z."/>
            <person name="Chen S."/>
        </authorList>
    </citation>
    <scope>NUCLEOTIDE SEQUENCE [LARGE SCALE GENOMIC DNA]</scope>
    <source>
        <strain evidence="12">cv. PC099</strain>
    </source>
</reference>
<feature type="domain" description="Protein kinase" evidence="10">
    <location>
        <begin position="139"/>
        <end position="435"/>
    </location>
</feature>
<feature type="non-terminal residue" evidence="11">
    <location>
        <position position="435"/>
    </location>
</feature>
<gene>
    <name evidence="11" type="ORF">C2S53_009344</name>
</gene>
<evidence type="ECO:0000256" key="3">
    <source>
        <dbReference type="ARBA" id="ARBA00022679"/>
    </source>
</evidence>
<dbReference type="SUPFAM" id="SSF56112">
    <property type="entry name" value="Protein kinase-like (PK-like)"/>
    <property type="match status" value="1"/>
</dbReference>
<evidence type="ECO:0000256" key="5">
    <source>
        <dbReference type="ARBA" id="ARBA00022777"/>
    </source>
</evidence>
<dbReference type="InterPro" id="IPR000719">
    <property type="entry name" value="Prot_kinase_dom"/>
</dbReference>
<dbReference type="SMART" id="SM00220">
    <property type="entry name" value="S_TKc"/>
    <property type="match status" value="1"/>
</dbReference>
<organism evidence="11 12">
    <name type="scientific">Perilla frutescens var. hirtella</name>
    <name type="common">Perilla citriodora</name>
    <name type="synonym">Perilla setoyensis</name>
    <dbReference type="NCBI Taxonomy" id="608512"/>
    <lineage>
        <taxon>Eukaryota</taxon>
        <taxon>Viridiplantae</taxon>
        <taxon>Streptophyta</taxon>
        <taxon>Embryophyta</taxon>
        <taxon>Tracheophyta</taxon>
        <taxon>Spermatophyta</taxon>
        <taxon>Magnoliopsida</taxon>
        <taxon>eudicotyledons</taxon>
        <taxon>Gunneridae</taxon>
        <taxon>Pentapetalae</taxon>
        <taxon>asterids</taxon>
        <taxon>lamiids</taxon>
        <taxon>Lamiales</taxon>
        <taxon>Lamiaceae</taxon>
        <taxon>Nepetoideae</taxon>
        <taxon>Elsholtzieae</taxon>
        <taxon>Perilla</taxon>
    </lineage>
</organism>
<comment type="caution">
    <text evidence="11">The sequence shown here is derived from an EMBL/GenBank/DDBJ whole genome shotgun (WGS) entry which is preliminary data.</text>
</comment>
<dbReference type="InterPro" id="IPR017441">
    <property type="entry name" value="Protein_kinase_ATP_BS"/>
</dbReference>
<dbReference type="FunFam" id="1.10.510.10:FF:000222">
    <property type="entry name" value="casein kinase 1-like protein HD16"/>
    <property type="match status" value="1"/>
</dbReference>
<evidence type="ECO:0000256" key="4">
    <source>
        <dbReference type="ARBA" id="ARBA00022741"/>
    </source>
</evidence>